<accession>A0A7X6MI59</accession>
<proteinExistence type="predicted"/>
<feature type="transmembrane region" description="Helical" evidence="6">
    <location>
        <begin position="240"/>
        <end position="260"/>
    </location>
</feature>
<dbReference type="GO" id="GO:0005886">
    <property type="term" value="C:plasma membrane"/>
    <property type="evidence" value="ECO:0007669"/>
    <property type="project" value="UniProtKB-SubCell"/>
</dbReference>
<comment type="subcellular location">
    <subcellularLocation>
        <location evidence="1">Cell membrane</location>
        <topology evidence="1">Multi-pass membrane protein</topology>
    </subcellularLocation>
</comment>
<evidence type="ECO:0000313" key="8">
    <source>
        <dbReference type="EMBL" id="NKZ01445.1"/>
    </source>
</evidence>
<feature type="transmembrane region" description="Helical" evidence="6">
    <location>
        <begin position="213"/>
        <end position="234"/>
    </location>
</feature>
<evidence type="ECO:0000256" key="2">
    <source>
        <dbReference type="ARBA" id="ARBA00022475"/>
    </source>
</evidence>
<dbReference type="Pfam" id="PF00482">
    <property type="entry name" value="T2SSF"/>
    <property type="match status" value="1"/>
</dbReference>
<keyword evidence="5 6" id="KW-0472">Membrane</keyword>
<keyword evidence="9" id="KW-1185">Reference proteome</keyword>
<evidence type="ECO:0000256" key="4">
    <source>
        <dbReference type="ARBA" id="ARBA00022989"/>
    </source>
</evidence>
<dbReference type="RefSeq" id="WP_061083070.1">
    <property type="nucleotide sequence ID" value="NZ_JAAXPG010000037.1"/>
</dbReference>
<protein>
    <recommendedName>
        <fullName evidence="7">Type II secretion system protein GspF domain-containing protein</fullName>
    </recommendedName>
</protein>
<dbReference type="PANTHER" id="PTHR35007">
    <property type="entry name" value="INTEGRAL MEMBRANE PROTEIN-RELATED"/>
    <property type="match status" value="1"/>
</dbReference>
<keyword evidence="2" id="KW-1003">Cell membrane</keyword>
<evidence type="ECO:0000256" key="5">
    <source>
        <dbReference type="ARBA" id="ARBA00023136"/>
    </source>
</evidence>
<reference evidence="8 9" key="1">
    <citation type="submission" date="2020-04" db="EMBL/GenBank/DDBJ databases">
        <title>MicrobeNet Type strains.</title>
        <authorList>
            <person name="Nicholson A.C."/>
        </authorList>
    </citation>
    <scope>NUCLEOTIDE SEQUENCE [LARGE SCALE GENOMIC DNA]</scope>
    <source>
        <strain evidence="8 9">ATCC 23612</strain>
    </source>
</reference>
<evidence type="ECO:0000313" key="9">
    <source>
        <dbReference type="Proteomes" id="UP000553209"/>
    </source>
</evidence>
<comment type="caution">
    <text evidence="8">The sequence shown here is derived from an EMBL/GenBank/DDBJ whole genome shotgun (WGS) entry which is preliminary data.</text>
</comment>
<gene>
    <name evidence="8" type="ORF">HGB44_27780</name>
</gene>
<evidence type="ECO:0000259" key="7">
    <source>
        <dbReference type="Pfam" id="PF00482"/>
    </source>
</evidence>
<dbReference type="InterPro" id="IPR018076">
    <property type="entry name" value="T2SS_GspF_dom"/>
</dbReference>
<dbReference type="AlphaFoldDB" id="A0A7X6MI59"/>
<dbReference type="Proteomes" id="UP000553209">
    <property type="component" value="Unassembled WGS sequence"/>
</dbReference>
<organism evidence="8 9">
    <name type="scientific">Nocardiopsis alborubida</name>
    <dbReference type="NCBI Taxonomy" id="146802"/>
    <lineage>
        <taxon>Bacteria</taxon>
        <taxon>Bacillati</taxon>
        <taxon>Actinomycetota</taxon>
        <taxon>Actinomycetes</taxon>
        <taxon>Streptosporangiales</taxon>
        <taxon>Nocardiopsidaceae</taxon>
        <taxon>Nocardiopsis</taxon>
    </lineage>
</organism>
<dbReference type="PANTHER" id="PTHR35007:SF3">
    <property type="entry name" value="POSSIBLE CONSERVED ALANINE RICH MEMBRANE PROTEIN"/>
    <property type="match status" value="1"/>
</dbReference>
<evidence type="ECO:0000256" key="1">
    <source>
        <dbReference type="ARBA" id="ARBA00004651"/>
    </source>
</evidence>
<dbReference type="EMBL" id="JAAXPG010000037">
    <property type="protein sequence ID" value="NKZ01445.1"/>
    <property type="molecule type" value="Genomic_DNA"/>
</dbReference>
<name>A0A7X6MI59_9ACTN</name>
<keyword evidence="3 6" id="KW-0812">Transmembrane</keyword>
<feature type="domain" description="Type II secretion system protein GspF" evidence="7">
    <location>
        <begin position="99"/>
        <end position="224"/>
    </location>
</feature>
<keyword evidence="4 6" id="KW-1133">Transmembrane helix</keyword>
<sequence length="281" mass="29291">MTTVLAASLGGAAVGLGLVLLWPVLAAAPRLLRPRVSVRRDAVFRAAATLGAGMLAWGITGWPVAAALAAAAAWWLPAVLGPDRTTAAEIARIEAVAGWTEQLRDLISASSGLRQAIWTSCAIAPEAVRGDVQGLAADLTAGNDLEDALTAFAHRVDNETADLVAAALSMAAHRHAADLGTLLGSLAEAARDRASMLVRTSTSRARTRTSVRIITTASLAMVIGMAALNGPYFAPLGSTTGQLVLALVGTVWAGALWWLTRLSEPPRTERVLSAHEQEERI</sequence>
<evidence type="ECO:0000256" key="3">
    <source>
        <dbReference type="ARBA" id="ARBA00022692"/>
    </source>
</evidence>
<evidence type="ECO:0000256" key="6">
    <source>
        <dbReference type="SAM" id="Phobius"/>
    </source>
</evidence>
<feature type="transmembrane region" description="Helical" evidence="6">
    <location>
        <begin position="50"/>
        <end position="76"/>
    </location>
</feature>